<evidence type="ECO:0000313" key="2">
    <source>
        <dbReference type="EMBL" id="AEO65836.1"/>
    </source>
</evidence>
<evidence type="ECO:0000313" key="3">
    <source>
        <dbReference type="Proteomes" id="UP000008181"/>
    </source>
</evidence>
<name>G2R2G3_THETT</name>
<proteinExistence type="predicted"/>
<feature type="compositionally biased region" description="Basic and acidic residues" evidence="1">
    <location>
        <begin position="123"/>
        <end position="134"/>
    </location>
</feature>
<evidence type="ECO:0000256" key="1">
    <source>
        <dbReference type="SAM" id="MobiDB-lite"/>
    </source>
</evidence>
<accession>G2R2G3</accession>
<dbReference type="Proteomes" id="UP000008181">
    <property type="component" value="Chromosome 2"/>
</dbReference>
<gene>
    <name evidence="2" type="ORF">THITE_2127983</name>
</gene>
<sequence>MFTNGRRQLECPEAHFRQETLAYLNGDSTVLNKLPAVKASALRKALDSKTQVVRPKCSKSSPPWRAEKQAGRARPSHGITADQGAKGTTTPTLPLVDDKPAFAEMVQRELPFISIHSTPRPRSVHEVSVDDRSRHPSISGIGTSSTQLAPFLRMEATRRSVFPS</sequence>
<keyword evidence="3" id="KW-1185">Reference proteome</keyword>
<organism evidence="2 3">
    <name type="scientific">Thermothielavioides terrestris (strain ATCC 38088 / NRRL 8126)</name>
    <name type="common">Thielavia terrestris</name>
    <dbReference type="NCBI Taxonomy" id="578455"/>
    <lineage>
        <taxon>Eukaryota</taxon>
        <taxon>Fungi</taxon>
        <taxon>Dikarya</taxon>
        <taxon>Ascomycota</taxon>
        <taxon>Pezizomycotina</taxon>
        <taxon>Sordariomycetes</taxon>
        <taxon>Sordariomycetidae</taxon>
        <taxon>Sordariales</taxon>
        <taxon>Chaetomiaceae</taxon>
        <taxon>Thermothielavioides</taxon>
        <taxon>Thermothielavioides terrestris</taxon>
    </lineage>
</organism>
<feature type="region of interest" description="Disordered" evidence="1">
    <location>
        <begin position="48"/>
        <end position="94"/>
    </location>
</feature>
<dbReference type="KEGG" id="ttt:THITE_2127983"/>
<dbReference type="OrthoDB" id="4596596at2759"/>
<dbReference type="EMBL" id="CP003010">
    <property type="protein sequence ID" value="AEO65836.1"/>
    <property type="molecule type" value="Genomic_DNA"/>
</dbReference>
<reference evidence="2 3" key="1">
    <citation type="journal article" date="2011" name="Nat. Biotechnol.">
        <title>Comparative genomic analysis of the thermophilic biomass-degrading fungi Myceliophthora thermophila and Thielavia terrestris.</title>
        <authorList>
            <person name="Berka R.M."/>
            <person name="Grigoriev I.V."/>
            <person name="Otillar R."/>
            <person name="Salamov A."/>
            <person name="Grimwood J."/>
            <person name="Reid I."/>
            <person name="Ishmael N."/>
            <person name="John T."/>
            <person name="Darmond C."/>
            <person name="Moisan M.-C."/>
            <person name="Henrissat B."/>
            <person name="Coutinho P.M."/>
            <person name="Lombard V."/>
            <person name="Natvig D.O."/>
            <person name="Lindquist E."/>
            <person name="Schmutz J."/>
            <person name="Lucas S."/>
            <person name="Harris P."/>
            <person name="Powlowski J."/>
            <person name="Bellemare A."/>
            <person name="Taylor D."/>
            <person name="Butler G."/>
            <person name="de Vries R.P."/>
            <person name="Allijn I.E."/>
            <person name="van den Brink J."/>
            <person name="Ushinsky S."/>
            <person name="Storms R."/>
            <person name="Powell A.J."/>
            <person name="Paulsen I.T."/>
            <person name="Elbourne L.D.H."/>
            <person name="Baker S.E."/>
            <person name="Magnuson J."/>
            <person name="LaBoissiere S."/>
            <person name="Clutterbuck A.J."/>
            <person name="Martinez D."/>
            <person name="Wogulis M."/>
            <person name="de Leon A.L."/>
            <person name="Rey M.W."/>
            <person name="Tsang A."/>
        </authorList>
    </citation>
    <scope>NUCLEOTIDE SEQUENCE [LARGE SCALE GENOMIC DNA]</scope>
    <source>
        <strain evidence="3">ATCC 38088 / NRRL 8126</strain>
    </source>
</reference>
<feature type="region of interest" description="Disordered" evidence="1">
    <location>
        <begin position="120"/>
        <end position="146"/>
    </location>
</feature>
<dbReference type="RefSeq" id="XP_003652172.1">
    <property type="nucleotide sequence ID" value="XM_003652124.1"/>
</dbReference>
<protein>
    <submittedName>
        <fullName evidence="2">Uncharacterized protein</fullName>
    </submittedName>
</protein>
<dbReference type="AlphaFoldDB" id="G2R2G3"/>
<dbReference type="HOGENOM" id="CLU_1620215_0_0_1"/>
<dbReference type="GeneID" id="11516772"/>